<dbReference type="PIRSF" id="PIRSF004808">
    <property type="entry name" value="LasT"/>
    <property type="match status" value="1"/>
</dbReference>
<dbReference type="NCBIfam" id="TIGR00050">
    <property type="entry name" value="rRNA_methyl_1"/>
    <property type="match status" value="1"/>
</dbReference>
<dbReference type="InterPro" id="IPR029026">
    <property type="entry name" value="tRNA_m1G_MTases_N"/>
</dbReference>
<dbReference type="GO" id="GO:0002128">
    <property type="term" value="P:tRNA nucleoside ribose methylation"/>
    <property type="evidence" value="ECO:0007669"/>
    <property type="project" value="TreeGrafter"/>
</dbReference>
<name>A0A8J6T1U6_9DELT</name>
<protein>
    <recommendedName>
        <fullName evidence="5">tRNA (cytidine/uridine-2'-O-)-methyltransferase TrmJ</fullName>
        <ecNumber evidence="5">2.1.1.200</ecNumber>
    </recommendedName>
    <alternativeName>
        <fullName evidence="5">tRNA (cytidine(32)/uridine(32)-2'-O)-methyltransferase</fullName>
    </alternativeName>
    <alternativeName>
        <fullName evidence="5">tRNA Cm32/Um32 methyltransferase</fullName>
    </alternativeName>
</protein>
<keyword evidence="5" id="KW-0963">Cytoplasm</keyword>
<evidence type="ECO:0000256" key="5">
    <source>
        <dbReference type="RuleBase" id="RU362024"/>
    </source>
</evidence>
<keyword evidence="4 5" id="KW-0949">S-adenosyl-L-methionine</keyword>
<comment type="similarity">
    <text evidence="1">Belongs to the class IV-like SAM-binding methyltransferase superfamily. RNA methyltransferase TrmH family.</text>
</comment>
<dbReference type="EMBL" id="JACNJD010000102">
    <property type="protein sequence ID" value="MBC8176165.1"/>
    <property type="molecule type" value="Genomic_DNA"/>
</dbReference>
<dbReference type="AlphaFoldDB" id="A0A8J6T1U6"/>
<dbReference type="InterPro" id="IPR004384">
    <property type="entry name" value="RNA_MeTrfase_TrmJ/LasT"/>
</dbReference>
<dbReference type="InterPro" id="IPR029028">
    <property type="entry name" value="Alpha/beta_knot_MTases"/>
</dbReference>
<dbReference type="Gene3D" id="1.10.8.590">
    <property type="match status" value="1"/>
</dbReference>
<dbReference type="Pfam" id="PF00588">
    <property type="entry name" value="SpoU_methylase"/>
    <property type="match status" value="1"/>
</dbReference>
<keyword evidence="5" id="KW-0819">tRNA processing</keyword>
<dbReference type="GO" id="GO:0160206">
    <property type="term" value="F:tRNA (cytidine(32)/uridine(32)-2'-O)-methyltransferase activity"/>
    <property type="evidence" value="ECO:0007669"/>
    <property type="project" value="UniProtKB-EC"/>
</dbReference>
<evidence type="ECO:0000256" key="4">
    <source>
        <dbReference type="ARBA" id="ARBA00022691"/>
    </source>
</evidence>
<dbReference type="InterPro" id="IPR001537">
    <property type="entry name" value="SpoU_MeTrfase"/>
</dbReference>
<dbReference type="GO" id="GO:0005829">
    <property type="term" value="C:cytosol"/>
    <property type="evidence" value="ECO:0007669"/>
    <property type="project" value="TreeGrafter"/>
</dbReference>
<organism evidence="7 8">
    <name type="scientific">Candidatus Desulfacyla euxinica</name>
    <dbReference type="NCBI Taxonomy" id="2841693"/>
    <lineage>
        <taxon>Bacteria</taxon>
        <taxon>Deltaproteobacteria</taxon>
        <taxon>Candidatus Desulfacyla</taxon>
    </lineage>
</organism>
<gene>
    <name evidence="5" type="primary">trmJ</name>
    <name evidence="7" type="ORF">H8E19_02070</name>
</gene>
<keyword evidence="2 5" id="KW-0489">Methyltransferase</keyword>
<comment type="caution">
    <text evidence="7">The sequence shown here is derived from an EMBL/GenBank/DDBJ whole genome shotgun (WGS) entry which is preliminary data.</text>
</comment>
<comment type="subunit">
    <text evidence="5">Homodimer.</text>
</comment>
<keyword evidence="3" id="KW-0808">Transferase</keyword>
<proteinExistence type="inferred from homology"/>
<dbReference type="CDD" id="cd18093">
    <property type="entry name" value="SpoU-like_TrmJ"/>
    <property type="match status" value="1"/>
</dbReference>
<evidence type="ECO:0000259" key="6">
    <source>
        <dbReference type="Pfam" id="PF00588"/>
    </source>
</evidence>
<dbReference type="SUPFAM" id="SSF75217">
    <property type="entry name" value="alpha/beta knot"/>
    <property type="match status" value="1"/>
</dbReference>
<evidence type="ECO:0000313" key="8">
    <source>
        <dbReference type="Proteomes" id="UP000650524"/>
    </source>
</evidence>
<comment type="function">
    <text evidence="5">Catalyzes the formation of 2'O-methylated cytidine (Cm32) or 2'O-methylated uridine (Um32) at position 32 in tRNA.</text>
</comment>
<reference evidence="7 8" key="1">
    <citation type="submission" date="2020-08" db="EMBL/GenBank/DDBJ databases">
        <title>Bridging the membrane lipid divide: bacteria of the FCB group superphylum have the potential to synthesize archaeal ether lipids.</title>
        <authorList>
            <person name="Villanueva L."/>
            <person name="Von Meijenfeldt F.A.B."/>
            <person name="Westbye A.B."/>
            <person name="Yadav S."/>
            <person name="Hopmans E.C."/>
            <person name="Dutilh B.E."/>
            <person name="Sinninghe Damste J.S."/>
        </authorList>
    </citation>
    <scope>NUCLEOTIDE SEQUENCE [LARGE SCALE GENOMIC DNA]</scope>
    <source>
        <strain evidence="7">NIOZ-UU27</strain>
    </source>
</reference>
<comment type="subcellular location">
    <subcellularLocation>
        <location evidence="5">Cytoplasm</location>
    </subcellularLocation>
</comment>
<sequence length="251" mass="28190">MKANLDNIAIVLVQPQIPENIGAAARAMNNMGLSRLVLIEPKNYDPCRALRTATGNSKDLIEKMEIYHDLKEGLAPFNYLIGTTARTGSQRPTTARPGLLAKKLVSVSQNNLLGILFGPEDRGLSNDQLRHCHTLVTIPTASFSSLNLAQAVMIICYEIFLGTNGRPEEVTGRLANSFELEGMYDHLKEVLLKIGFINPQNPEHWLGNIRRFLSRVPLRAREVRIIRGVCRQIDWYTSQVENRGKDKKEKD</sequence>
<dbReference type="GO" id="GO:0003723">
    <property type="term" value="F:RNA binding"/>
    <property type="evidence" value="ECO:0007669"/>
    <property type="project" value="InterPro"/>
</dbReference>
<dbReference type="Gene3D" id="3.40.1280.10">
    <property type="match status" value="1"/>
</dbReference>
<comment type="catalytic activity">
    <reaction evidence="5">
        <text>uridine(32) in tRNA + S-adenosyl-L-methionine = 2'-O-methyluridine(32) in tRNA + S-adenosyl-L-homocysteine + H(+)</text>
        <dbReference type="Rhea" id="RHEA:42936"/>
        <dbReference type="Rhea" id="RHEA-COMP:10107"/>
        <dbReference type="Rhea" id="RHEA-COMP:10290"/>
        <dbReference type="ChEBI" id="CHEBI:15378"/>
        <dbReference type="ChEBI" id="CHEBI:57856"/>
        <dbReference type="ChEBI" id="CHEBI:59789"/>
        <dbReference type="ChEBI" id="CHEBI:65315"/>
        <dbReference type="ChEBI" id="CHEBI:74478"/>
        <dbReference type="EC" id="2.1.1.200"/>
    </reaction>
</comment>
<dbReference type="PANTHER" id="PTHR42786">
    <property type="entry name" value="TRNA/RRNA METHYLTRANSFERASE"/>
    <property type="match status" value="1"/>
</dbReference>
<evidence type="ECO:0000256" key="2">
    <source>
        <dbReference type="ARBA" id="ARBA00022603"/>
    </source>
</evidence>
<accession>A0A8J6T1U6</accession>
<comment type="catalytic activity">
    <reaction evidence="5">
        <text>cytidine(32) in tRNA + S-adenosyl-L-methionine = 2'-O-methylcytidine(32) in tRNA + S-adenosyl-L-homocysteine + H(+)</text>
        <dbReference type="Rhea" id="RHEA:42932"/>
        <dbReference type="Rhea" id="RHEA-COMP:10288"/>
        <dbReference type="Rhea" id="RHEA-COMP:10289"/>
        <dbReference type="ChEBI" id="CHEBI:15378"/>
        <dbReference type="ChEBI" id="CHEBI:57856"/>
        <dbReference type="ChEBI" id="CHEBI:59789"/>
        <dbReference type="ChEBI" id="CHEBI:74495"/>
        <dbReference type="ChEBI" id="CHEBI:82748"/>
        <dbReference type="EC" id="2.1.1.200"/>
    </reaction>
</comment>
<evidence type="ECO:0000313" key="7">
    <source>
        <dbReference type="EMBL" id="MBC8176165.1"/>
    </source>
</evidence>
<feature type="domain" description="tRNA/rRNA methyltransferase SpoU type" evidence="6">
    <location>
        <begin position="8"/>
        <end position="157"/>
    </location>
</feature>
<evidence type="ECO:0000256" key="3">
    <source>
        <dbReference type="ARBA" id="ARBA00022679"/>
    </source>
</evidence>
<evidence type="ECO:0000256" key="1">
    <source>
        <dbReference type="ARBA" id="ARBA00007228"/>
    </source>
</evidence>
<dbReference type="Proteomes" id="UP000650524">
    <property type="component" value="Unassembled WGS sequence"/>
</dbReference>
<dbReference type="EC" id="2.1.1.200" evidence="5"/>
<dbReference type="PANTHER" id="PTHR42786:SF2">
    <property type="entry name" value="TRNA (CYTIDINE_URIDINE-2'-O-)-METHYLTRANSFERASE TRMJ"/>
    <property type="match status" value="1"/>
</dbReference>